<dbReference type="EMBL" id="BSYO01000008">
    <property type="protein sequence ID" value="GMH08077.1"/>
    <property type="molecule type" value="Genomic_DNA"/>
</dbReference>
<reference evidence="1" key="1">
    <citation type="submission" date="2023-05" db="EMBL/GenBank/DDBJ databases">
        <title>Nepenthes gracilis genome sequencing.</title>
        <authorList>
            <person name="Fukushima K."/>
        </authorList>
    </citation>
    <scope>NUCLEOTIDE SEQUENCE</scope>
    <source>
        <strain evidence="1">SING2019-196</strain>
    </source>
</reference>
<evidence type="ECO:0000313" key="2">
    <source>
        <dbReference type="Proteomes" id="UP001279734"/>
    </source>
</evidence>
<accession>A0AAD3SBK9</accession>
<proteinExistence type="predicted"/>
<sequence length="174" mass="19658">MDEIQTDSFSDLSDLVVSSSSSLSVRIFLRTRSSHLFELFKFLYAIATPYCYLVSAKPDANIFSDIGPASFKGGVKDELFFLKEGNFKLTASDALANKLQKNLMNPSHGESCYQSLFILAQTLAFLPIFDPAFAMNIRRDLRRWTPPMAVHLSLCPGTQTWKFLYLKSKHRTAN</sequence>
<evidence type="ECO:0000313" key="1">
    <source>
        <dbReference type="EMBL" id="GMH08077.1"/>
    </source>
</evidence>
<dbReference type="AlphaFoldDB" id="A0AAD3SBK9"/>
<gene>
    <name evidence="1" type="ORF">Nepgr_009917</name>
</gene>
<keyword evidence="2" id="KW-1185">Reference proteome</keyword>
<dbReference type="Proteomes" id="UP001279734">
    <property type="component" value="Unassembled WGS sequence"/>
</dbReference>
<comment type="caution">
    <text evidence="1">The sequence shown here is derived from an EMBL/GenBank/DDBJ whole genome shotgun (WGS) entry which is preliminary data.</text>
</comment>
<name>A0AAD3SBK9_NEPGR</name>
<protein>
    <submittedName>
        <fullName evidence="1">Uncharacterized protein</fullName>
    </submittedName>
</protein>
<organism evidence="1 2">
    <name type="scientific">Nepenthes gracilis</name>
    <name type="common">Slender pitcher plant</name>
    <dbReference type="NCBI Taxonomy" id="150966"/>
    <lineage>
        <taxon>Eukaryota</taxon>
        <taxon>Viridiplantae</taxon>
        <taxon>Streptophyta</taxon>
        <taxon>Embryophyta</taxon>
        <taxon>Tracheophyta</taxon>
        <taxon>Spermatophyta</taxon>
        <taxon>Magnoliopsida</taxon>
        <taxon>eudicotyledons</taxon>
        <taxon>Gunneridae</taxon>
        <taxon>Pentapetalae</taxon>
        <taxon>Caryophyllales</taxon>
        <taxon>Nepenthaceae</taxon>
        <taxon>Nepenthes</taxon>
    </lineage>
</organism>